<feature type="transmembrane region" description="Helical" evidence="6">
    <location>
        <begin position="317"/>
        <end position="342"/>
    </location>
</feature>
<feature type="transmembrane region" description="Helical" evidence="6">
    <location>
        <begin position="140"/>
        <end position="157"/>
    </location>
</feature>
<comment type="subcellular location">
    <subcellularLocation>
        <location evidence="1">Membrane</location>
        <topology evidence="1">Multi-pass membrane protein</topology>
    </subcellularLocation>
</comment>
<accession>A0A0N5A7V2</accession>
<dbReference type="GO" id="GO:0140410">
    <property type="term" value="F:monoatomic cation:bicarbonate symporter activity"/>
    <property type="evidence" value="ECO:0007669"/>
    <property type="project" value="TreeGrafter"/>
</dbReference>
<evidence type="ECO:0000256" key="3">
    <source>
        <dbReference type="ARBA" id="ARBA00022692"/>
    </source>
</evidence>
<keyword evidence="5 6" id="KW-0472">Membrane</keyword>
<dbReference type="WBParaSite" id="SMUV_0000011901-mRNA-1">
    <property type="protein sequence ID" value="SMUV_0000011901-mRNA-1"/>
    <property type="gene ID" value="SMUV_0000011901"/>
</dbReference>
<dbReference type="PANTHER" id="PTHR12191:SF32">
    <property type="entry name" value="ZRT (ZRT), IRT- (IRT-) LIKE PROTEIN TRANSPORTER"/>
    <property type="match status" value="1"/>
</dbReference>
<dbReference type="GO" id="GO:0005886">
    <property type="term" value="C:plasma membrane"/>
    <property type="evidence" value="ECO:0007669"/>
    <property type="project" value="TreeGrafter"/>
</dbReference>
<evidence type="ECO:0000256" key="1">
    <source>
        <dbReference type="ARBA" id="ARBA00004141"/>
    </source>
</evidence>
<dbReference type="AlphaFoldDB" id="A0A0N5A7V2"/>
<keyword evidence="3 6" id="KW-0812">Transmembrane</keyword>
<dbReference type="GO" id="GO:0030003">
    <property type="term" value="P:intracellular monoatomic cation homeostasis"/>
    <property type="evidence" value="ECO:0007669"/>
    <property type="project" value="TreeGrafter"/>
</dbReference>
<evidence type="ECO:0000256" key="5">
    <source>
        <dbReference type="ARBA" id="ARBA00023136"/>
    </source>
</evidence>
<evidence type="ECO:0000256" key="6">
    <source>
        <dbReference type="SAM" id="Phobius"/>
    </source>
</evidence>
<reference evidence="8" key="1">
    <citation type="submission" date="2017-02" db="UniProtKB">
        <authorList>
            <consortium name="WormBaseParasite"/>
        </authorList>
    </citation>
    <scope>IDENTIFICATION</scope>
</reference>
<feature type="transmembrane region" description="Helical" evidence="6">
    <location>
        <begin position="181"/>
        <end position="200"/>
    </location>
</feature>
<feature type="transmembrane region" description="Helical" evidence="6">
    <location>
        <begin position="249"/>
        <end position="267"/>
    </location>
</feature>
<sequence length="345" mass="38004">MSHYEIDDSKSQQSVIAEILFQKFSKFFENDSEVGDKPKLWQTWGIGLLIVTISAFASPAGILLTPLLNKKLYERIMIFLVALGIGALSGSILYIMLPQAFRVTDDGEQFYLVKASIVLGALYGFFFIDRLLQFMVEIKRVSYLLFVTINTVFLGWFDSDDGTVSVAVTLVDEVVVDPEELQIASVAYMIIFGSSANNFVDGMSNGVAFADSLVRGLSVGLACIAQQFPQELGTLAILISSGLGLKRTLILNLIPAVLSYIGFVLGAVLDNNLEGTDDYVFAISSGMYSYVFLGTLIPEIRDSTNQLIKKNFREGIIATLLQCGGMLFGVIFMFCMFDFQLFPTN</sequence>
<dbReference type="GO" id="GO:0071578">
    <property type="term" value="P:zinc ion import across plasma membrane"/>
    <property type="evidence" value="ECO:0007669"/>
    <property type="project" value="TreeGrafter"/>
</dbReference>
<evidence type="ECO:0000256" key="2">
    <source>
        <dbReference type="ARBA" id="ARBA00006939"/>
    </source>
</evidence>
<keyword evidence="4 6" id="KW-1133">Transmembrane helix</keyword>
<evidence type="ECO:0000313" key="8">
    <source>
        <dbReference type="WBParaSite" id="SMUV_0000011901-mRNA-1"/>
    </source>
</evidence>
<dbReference type="PANTHER" id="PTHR12191">
    <property type="entry name" value="SOLUTE CARRIER FAMILY 39"/>
    <property type="match status" value="1"/>
</dbReference>
<keyword evidence="7" id="KW-1185">Reference proteome</keyword>
<proteinExistence type="inferred from homology"/>
<evidence type="ECO:0000256" key="4">
    <source>
        <dbReference type="ARBA" id="ARBA00022989"/>
    </source>
</evidence>
<feature type="transmembrane region" description="Helical" evidence="6">
    <location>
        <begin position="76"/>
        <end position="97"/>
    </location>
</feature>
<feature type="transmembrane region" description="Helical" evidence="6">
    <location>
        <begin position="44"/>
        <end position="64"/>
    </location>
</feature>
<feature type="transmembrane region" description="Helical" evidence="6">
    <location>
        <begin position="279"/>
        <end position="297"/>
    </location>
</feature>
<dbReference type="InterPro" id="IPR050799">
    <property type="entry name" value="ZIP_Transporter"/>
</dbReference>
<comment type="similarity">
    <text evidence="2">Belongs to the ZIP transporter (TC 2.A.5) family.</text>
</comment>
<feature type="transmembrane region" description="Helical" evidence="6">
    <location>
        <begin position="109"/>
        <end position="128"/>
    </location>
</feature>
<dbReference type="InterPro" id="IPR003689">
    <property type="entry name" value="ZIP"/>
</dbReference>
<dbReference type="Proteomes" id="UP000046393">
    <property type="component" value="Unplaced"/>
</dbReference>
<protein>
    <submittedName>
        <fullName evidence="8">Zinc/iron permease</fullName>
    </submittedName>
</protein>
<dbReference type="GO" id="GO:0005385">
    <property type="term" value="F:zinc ion transmembrane transporter activity"/>
    <property type="evidence" value="ECO:0007669"/>
    <property type="project" value="TreeGrafter"/>
</dbReference>
<name>A0A0N5A7V2_9BILA</name>
<organism evidence="7 8">
    <name type="scientific">Syphacia muris</name>
    <dbReference type="NCBI Taxonomy" id="451379"/>
    <lineage>
        <taxon>Eukaryota</taxon>
        <taxon>Metazoa</taxon>
        <taxon>Ecdysozoa</taxon>
        <taxon>Nematoda</taxon>
        <taxon>Chromadorea</taxon>
        <taxon>Rhabditida</taxon>
        <taxon>Spirurina</taxon>
        <taxon>Oxyuridomorpha</taxon>
        <taxon>Oxyuroidea</taxon>
        <taxon>Oxyuridae</taxon>
        <taxon>Syphacia</taxon>
    </lineage>
</organism>
<evidence type="ECO:0000313" key="7">
    <source>
        <dbReference type="Proteomes" id="UP000046393"/>
    </source>
</evidence>
<dbReference type="Pfam" id="PF02535">
    <property type="entry name" value="Zip"/>
    <property type="match status" value="1"/>
</dbReference>